<dbReference type="AlphaFoldDB" id="A0A645HCV0"/>
<dbReference type="EMBL" id="VSSQ01089833">
    <property type="protein sequence ID" value="MPN35949.1"/>
    <property type="molecule type" value="Genomic_DNA"/>
</dbReference>
<organism evidence="1">
    <name type="scientific">bioreactor metagenome</name>
    <dbReference type="NCBI Taxonomy" id="1076179"/>
    <lineage>
        <taxon>unclassified sequences</taxon>
        <taxon>metagenomes</taxon>
        <taxon>ecological metagenomes</taxon>
    </lineage>
</organism>
<comment type="caution">
    <text evidence="1">The sequence shown here is derived from an EMBL/GenBank/DDBJ whole genome shotgun (WGS) entry which is preliminary data.</text>
</comment>
<gene>
    <name evidence="1" type="ORF">SDC9_183454</name>
</gene>
<protein>
    <submittedName>
        <fullName evidence="1">Uncharacterized protein</fullName>
    </submittedName>
</protein>
<name>A0A645HCV0_9ZZZZ</name>
<reference evidence="1" key="1">
    <citation type="submission" date="2019-08" db="EMBL/GenBank/DDBJ databases">
        <authorList>
            <person name="Kucharzyk K."/>
            <person name="Murdoch R.W."/>
            <person name="Higgins S."/>
            <person name="Loffler F."/>
        </authorList>
    </citation>
    <scope>NUCLEOTIDE SEQUENCE</scope>
</reference>
<proteinExistence type="predicted"/>
<evidence type="ECO:0000313" key="1">
    <source>
        <dbReference type="EMBL" id="MPN35949.1"/>
    </source>
</evidence>
<sequence length="74" mass="7788">MRGTCAGMRVFVQAGRVGDAVFRAGLPGDGAARVLAKPGVDAPFVHIRRHFVYAGVPERRAAYGNPLALSGPVR</sequence>
<accession>A0A645HCV0</accession>